<dbReference type="RefSeq" id="WP_327100691.1">
    <property type="nucleotide sequence ID" value="NZ_CP109149.1"/>
</dbReference>
<dbReference type="Pfam" id="PF02470">
    <property type="entry name" value="MlaD"/>
    <property type="match status" value="1"/>
</dbReference>
<dbReference type="InterPro" id="IPR052336">
    <property type="entry name" value="MlaD_Phospholipid_Transporter"/>
</dbReference>
<dbReference type="PANTHER" id="PTHR33371:SF18">
    <property type="entry name" value="MCE-FAMILY PROTEIN MCE3C"/>
    <property type="match status" value="1"/>
</dbReference>
<keyword evidence="5" id="KW-1185">Reference proteome</keyword>
<name>A0ABZ1Z0H8_9NOCA</name>
<evidence type="ECO:0000259" key="2">
    <source>
        <dbReference type="Pfam" id="PF02470"/>
    </source>
</evidence>
<sequence length="350" mass="37348">MRIPWKHNGRNRIGRRQLEELSRPWLGFAAIALLVVAVVAALVVNSLDIGERRLEADFAQAAQLGAGDQVTVAGVPVGHVVGLRLAGEHVTVTLSIADNVALGPATTASIKLTTLLGNRYVELAPAGSGALPNGRIPLAQTNVPYDLQSALADATTTFTQVDADKVGQALTELSTQLQGLPQLIPSVMQNVTTLSGVIAERRGQIGTLLTSTSQLTTVIENQRAGLGVLFDQGRDLLREIAAKRQSIAALIAATSNVVRTLQPIVVDDQPEIQSLFDNLGQLVQMLSRHDDLLRNILQILPVPWRSWADLTGSGPELEANASSGAFIDSFMCALVGRAQIQLPPYSEDCR</sequence>
<evidence type="ECO:0000313" key="4">
    <source>
        <dbReference type="EMBL" id="WUV47632.1"/>
    </source>
</evidence>
<feature type="domain" description="Mce/MlaD" evidence="2">
    <location>
        <begin position="52"/>
        <end position="125"/>
    </location>
</feature>
<accession>A0ABZ1Z0H8</accession>
<keyword evidence="1" id="KW-1133">Transmembrane helix</keyword>
<keyword evidence="1" id="KW-0472">Membrane</keyword>
<evidence type="ECO:0000256" key="1">
    <source>
        <dbReference type="SAM" id="Phobius"/>
    </source>
</evidence>
<organism evidence="4 5">
    <name type="scientific">Nocardia vinacea</name>
    <dbReference type="NCBI Taxonomy" id="96468"/>
    <lineage>
        <taxon>Bacteria</taxon>
        <taxon>Bacillati</taxon>
        <taxon>Actinomycetota</taxon>
        <taxon>Actinomycetes</taxon>
        <taxon>Mycobacteriales</taxon>
        <taxon>Nocardiaceae</taxon>
        <taxon>Nocardia</taxon>
    </lineage>
</organism>
<dbReference type="InterPro" id="IPR024516">
    <property type="entry name" value="Mce_C"/>
</dbReference>
<dbReference type="PANTHER" id="PTHR33371">
    <property type="entry name" value="INTERMEMBRANE PHOSPHOLIPID TRANSPORT SYSTEM BINDING PROTEIN MLAD-RELATED"/>
    <property type="match status" value="1"/>
</dbReference>
<proteinExistence type="predicted"/>
<dbReference type="Proteomes" id="UP001432062">
    <property type="component" value="Chromosome"/>
</dbReference>
<dbReference type="EMBL" id="CP109441">
    <property type="protein sequence ID" value="WUV47632.1"/>
    <property type="molecule type" value="Genomic_DNA"/>
</dbReference>
<feature type="transmembrane region" description="Helical" evidence="1">
    <location>
        <begin position="21"/>
        <end position="44"/>
    </location>
</feature>
<gene>
    <name evidence="4" type="ORF">OG563_05180</name>
</gene>
<dbReference type="InterPro" id="IPR005693">
    <property type="entry name" value="Mce"/>
</dbReference>
<protein>
    <submittedName>
        <fullName evidence="4">MCE family protein</fullName>
    </submittedName>
</protein>
<dbReference type="NCBIfam" id="TIGR00996">
    <property type="entry name" value="Mtu_fam_mce"/>
    <property type="match status" value="1"/>
</dbReference>
<dbReference type="InterPro" id="IPR003399">
    <property type="entry name" value="Mce/MlaD"/>
</dbReference>
<reference evidence="4" key="1">
    <citation type="submission" date="2022-10" db="EMBL/GenBank/DDBJ databases">
        <title>The complete genomes of actinobacterial strains from the NBC collection.</title>
        <authorList>
            <person name="Joergensen T.S."/>
            <person name="Alvarez Arevalo M."/>
            <person name="Sterndorff E.B."/>
            <person name="Faurdal D."/>
            <person name="Vuksanovic O."/>
            <person name="Mourched A.-S."/>
            <person name="Charusanti P."/>
            <person name="Shaw S."/>
            <person name="Blin K."/>
            <person name="Weber T."/>
        </authorList>
    </citation>
    <scope>NUCLEOTIDE SEQUENCE</scope>
    <source>
        <strain evidence="4">NBC_01482</strain>
    </source>
</reference>
<evidence type="ECO:0000313" key="5">
    <source>
        <dbReference type="Proteomes" id="UP001432062"/>
    </source>
</evidence>
<keyword evidence="1" id="KW-0812">Transmembrane</keyword>
<evidence type="ECO:0000259" key="3">
    <source>
        <dbReference type="Pfam" id="PF11887"/>
    </source>
</evidence>
<dbReference type="Pfam" id="PF11887">
    <property type="entry name" value="Mce4_CUP1"/>
    <property type="match status" value="1"/>
</dbReference>
<feature type="domain" description="Mammalian cell entry C-terminal" evidence="3">
    <location>
        <begin position="134"/>
        <end position="298"/>
    </location>
</feature>